<dbReference type="EMBL" id="VLKZ01000010">
    <property type="protein sequence ID" value="TWI54085.1"/>
    <property type="molecule type" value="Genomic_DNA"/>
</dbReference>
<keyword evidence="5" id="KW-0028">Amino-acid biosynthesis</keyword>
<dbReference type="EC" id="4.2.1.10" evidence="5"/>
<comment type="caution">
    <text evidence="5">Lacks conserved residue(s) required for the propagation of feature annotation.</text>
</comment>
<accession>A0A562QBD9</accession>
<proteinExistence type="inferred from homology"/>
<feature type="active site" description="Proton donor/acceptor" evidence="5">
    <location>
        <position position="148"/>
    </location>
</feature>
<dbReference type="GO" id="GO:0008652">
    <property type="term" value="P:amino acid biosynthetic process"/>
    <property type="evidence" value="ECO:0007669"/>
    <property type="project" value="UniProtKB-KW"/>
</dbReference>
<comment type="similarity">
    <text evidence="5">Belongs to the type-I 3-dehydroquinase family.</text>
</comment>
<dbReference type="GO" id="GO:0046279">
    <property type="term" value="P:3,4-dihydroxybenzoate biosynthetic process"/>
    <property type="evidence" value="ECO:0007669"/>
    <property type="project" value="UniProtKB-ARBA"/>
</dbReference>
<keyword evidence="2 5" id="KW-0057">Aromatic amino acid biosynthesis</keyword>
<dbReference type="InterPro" id="IPR013785">
    <property type="entry name" value="Aldolase_TIM"/>
</dbReference>
<dbReference type="InterPro" id="IPR001381">
    <property type="entry name" value="DHquinase_I"/>
</dbReference>
<feature type="binding site" evidence="5">
    <location>
        <position position="86"/>
    </location>
    <ligand>
        <name>3-dehydroquinate</name>
        <dbReference type="ChEBI" id="CHEBI:32364"/>
    </ligand>
</feature>
<comment type="function">
    <text evidence="5">Involved in the third step of the chorismate pathway, which leads to the biosynthesis of aromatic amino acids. Catalyzes the cis-dehydration of 3-dehydroquinate (DHQ) and introduces the first double bond of the aromatic ring to yield 3-dehydroshikimate.</text>
</comment>
<organism evidence="6 7">
    <name type="scientific">Halalkalibacter nanhaiisediminis</name>
    <dbReference type="NCBI Taxonomy" id="688079"/>
    <lineage>
        <taxon>Bacteria</taxon>
        <taxon>Bacillati</taxon>
        <taxon>Bacillota</taxon>
        <taxon>Bacilli</taxon>
        <taxon>Bacillales</taxon>
        <taxon>Bacillaceae</taxon>
        <taxon>Halalkalibacter</taxon>
    </lineage>
</organism>
<evidence type="ECO:0000256" key="2">
    <source>
        <dbReference type="ARBA" id="ARBA00023141"/>
    </source>
</evidence>
<comment type="caution">
    <text evidence="6">The sequence shown here is derived from an EMBL/GenBank/DDBJ whole genome shotgun (WGS) entry which is preliminary data.</text>
</comment>
<comment type="subunit">
    <text evidence="5">Homodimer.</text>
</comment>
<dbReference type="GO" id="GO:0009423">
    <property type="term" value="P:chorismate biosynthetic process"/>
    <property type="evidence" value="ECO:0007669"/>
    <property type="project" value="UniProtKB-UniRule"/>
</dbReference>
<reference evidence="6 7" key="1">
    <citation type="journal article" date="2015" name="Stand. Genomic Sci.">
        <title>Genomic Encyclopedia of Bacterial and Archaeal Type Strains, Phase III: the genomes of soil and plant-associated and newly described type strains.</title>
        <authorList>
            <person name="Whitman W.B."/>
            <person name="Woyke T."/>
            <person name="Klenk H.P."/>
            <person name="Zhou Y."/>
            <person name="Lilburn T.G."/>
            <person name="Beck B.J."/>
            <person name="De Vos P."/>
            <person name="Vandamme P."/>
            <person name="Eisen J.A."/>
            <person name="Garrity G."/>
            <person name="Hugenholtz P."/>
            <person name="Kyrpides N.C."/>
        </authorList>
    </citation>
    <scope>NUCLEOTIDE SEQUENCE [LARGE SCALE GENOMIC DNA]</scope>
    <source>
        <strain evidence="6 7">CGMCC 1.10116</strain>
    </source>
</reference>
<evidence type="ECO:0000313" key="6">
    <source>
        <dbReference type="EMBL" id="TWI54085.1"/>
    </source>
</evidence>
<dbReference type="GO" id="GO:0003855">
    <property type="term" value="F:3-dehydroquinate dehydratase activity"/>
    <property type="evidence" value="ECO:0007669"/>
    <property type="project" value="UniProtKB-UniRule"/>
</dbReference>
<sequence length="257" mass="29298">MSDLRKIVKVRGREISGDHPHICVPLIGKNKLEIINELENVKQKKPDLIEWRADFFEDLDDRLIVMEMLSEIHTHMPDTPILFTIRSEKEGGQPISLLEEEKVQLMAEVCKSGKIDILDYELINEKQDIEFLREESKNHDIRFILSYHNFESTPDYSVLMDKYKEAELYGADIAKTAVMSQKLDDVLLLLQVTHDAKGLVQLPLVTMSMGNYGSLTRMFGFVFGSAITFGIGEKSSAPGQIPIEDLRSVIEIIKKSM</sequence>
<dbReference type="InterPro" id="IPR050146">
    <property type="entry name" value="Type-I_3-dehydroquinase"/>
</dbReference>
<dbReference type="SUPFAM" id="SSF51569">
    <property type="entry name" value="Aldolase"/>
    <property type="match status" value="1"/>
</dbReference>
<evidence type="ECO:0000256" key="4">
    <source>
        <dbReference type="ARBA" id="ARBA00023270"/>
    </source>
</evidence>
<dbReference type="CDD" id="cd00502">
    <property type="entry name" value="DHQase_I"/>
    <property type="match status" value="1"/>
</dbReference>
<keyword evidence="7" id="KW-1185">Reference proteome</keyword>
<feature type="binding site" evidence="5">
    <location>
        <position position="217"/>
    </location>
    <ligand>
        <name>3-dehydroquinate</name>
        <dbReference type="ChEBI" id="CHEBI:32364"/>
    </ligand>
</feature>
<dbReference type="Pfam" id="PF01487">
    <property type="entry name" value="DHquinase_I"/>
    <property type="match status" value="1"/>
</dbReference>
<name>A0A562QBD9_9BACI</name>
<dbReference type="NCBIfam" id="TIGR01093">
    <property type="entry name" value="aroD"/>
    <property type="match status" value="1"/>
</dbReference>
<dbReference type="OrthoDB" id="9813659at2"/>
<dbReference type="AlphaFoldDB" id="A0A562QBD9"/>
<gene>
    <name evidence="5" type="primary">aroD</name>
    <name evidence="6" type="ORF">IQ10_03188</name>
</gene>
<dbReference type="FunFam" id="3.20.20.70:FF:000047">
    <property type="entry name" value="3-dehydroquinate dehydratase"/>
    <property type="match status" value="1"/>
</dbReference>
<evidence type="ECO:0000256" key="3">
    <source>
        <dbReference type="ARBA" id="ARBA00023239"/>
    </source>
</evidence>
<comment type="pathway">
    <text evidence="5">Metabolic intermediate biosynthesis; chorismate biosynthesis; chorismate from D-erythrose 4-phosphate and phosphoenolpyruvate: step 3/7.</text>
</comment>
<dbReference type="PANTHER" id="PTHR43699">
    <property type="entry name" value="3-DEHYDROQUINATE DEHYDRATASE"/>
    <property type="match status" value="1"/>
</dbReference>
<keyword evidence="3 5" id="KW-0456">Lyase</keyword>
<feature type="binding site" evidence="5">
    <location>
        <position position="240"/>
    </location>
    <ligand>
        <name>3-dehydroquinate</name>
        <dbReference type="ChEBI" id="CHEBI:32364"/>
    </ligand>
</feature>
<protein>
    <recommendedName>
        <fullName evidence="5">3-dehydroquinate dehydratase</fullName>
        <shortName evidence="5">3-dehydroquinase</shortName>
        <ecNumber evidence="5">4.2.1.10</ecNumber>
    </recommendedName>
    <alternativeName>
        <fullName evidence="5">Type I DHQase</fullName>
    </alternativeName>
    <alternativeName>
        <fullName evidence="5">Type I dehydroquinase</fullName>
        <shortName evidence="5">DHQ1</shortName>
    </alternativeName>
</protein>
<dbReference type="GO" id="GO:0009073">
    <property type="term" value="P:aromatic amino acid family biosynthetic process"/>
    <property type="evidence" value="ECO:0007669"/>
    <property type="project" value="UniProtKB-KW"/>
</dbReference>
<feature type="binding site" evidence="5">
    <location>
        <begin position="50"/>
        <end position="52"/>
    </location>
    <ligand>
        <name>3-dehydroquinate</name>
        <dbReference type="ChEBI" id="CHEBI:32364"/>
    </ligand>
</feature>
<evidence type="ECO:0000256" key="5">
    <source>
        <dbReference type="HAMAP-Rule" id="MF_00214"/>
    </source>
</evidence>
<dbReference type="HAMAP" id="MF_00214">
    <property type="entry name" value="AroD"/>
    <property type="match status" value="1"/>
</dbReference>
<dbReference type="RefSeq" id="WP_144451407.1">
    <property type="nucleotide sequence ID" value="NZ_VLKZ01000010.1"/>
</dbReference>
<comment type="catalytic activity">
    <reaction evidence="1 5">
        <text>3-dehydroquinate = 3-dehydroshikimate + H2O</text>
        <dbReference type="Rhea" id="RHEA:21096"/>
        <dbReference type="ChEBI" id="CHEBI:15377"/>
        <dbReference type="ChEBI" id="CHEBI:16630"/>
        <dbReference type="ChEBI" id="CHEBI:32364"/>
        <dbReference type="EC" id="4.2.1.10"/>
    </reaction>
</comment>
<evidence type="ECO:0000313" key="7">
    <source>
        <dbReference type="Proteomes" id="UP000315711"/>
    </source>
</evidence>
<dbReference type="Proteomes" id="UP000315711">
    <property type="component" value="Unassembled WGS sequence"/>
</dbReference>
<feature type="binding site" evidence="5">
    <location>
        <position position="236"/>
    </location>
    <ligand>
        <name>3-dehydroquinate</name>
        <dbReference type="ChEBI" id="CHEBI:32364"/>
    </ligand>
</feature>
<keyword evidence="4 5" id="KW-0704">Schiff base</keyword>
<evidence type="ECO:0000256" key="1">
    <source>
        <dbReference type="ARBA" id="ARBA00001864"/>
    </source>
</evidence>
<dbReference type="UniPathway" id="UPA00053">
    <property type="reaction ID" value="UER00086"/>
</dbReference>
<dbReference type="PANTHER" id="PTHR43699:SF1">
    <property type="entry name" value="3-DEHYDROQUINATE DEHYDRATASE"/>
    <property type="match status" value="1"/>
</dbReference>
<feature type="active site" description="Schiff-base intermediate with substrate" evidence="5">
    <location>
        <position position="175"/>
    </location>
</feature>
<dbReference type="Gene3D" id="3.20.20.70">
    <property type="entry name" value="Aldolase class I"/>
    <property type="match status" value="1"/>
</dbReference>